<dbReference type="InterPro" id="IPR052194">
    <property type="entry name" value="MESH1"/>
</dbReference>
<evidence type="ECO:0000313" key="2">
    <source>
        <dbReference type="Proteomes" id="UP000276568"/>
    </source>
</evidence>
<dbReference type="Proteomes" id="UP000276568">
    <property type="component" value="Unassembled WGS sequence"/>
</dbReference>
<dbReference type="RefSeq" id="WP_128519888.1">
    <property type="nucleotide sequence ID" value="NZ_JAQXZP010000103.1"/>
</dbReference>
<dbReference type="EMBL" id="RJQC01000001">
    <property type="protein sequence ID" value="RNM31728.1"/>
    <property type="molecule type" value="Genomic_DNA"/>
</dbReference>
<accession>A0A3N0I4A8</accession>
<evidence type="ECO:0000313" key="1">
    <source>
        <dbReference type="EMBL" id="RNM31728.1"/>
    </source>
</evidence>
<dbReference type="AlphaFoldDB" id="A0A3N0I4A8"/>
<dbReference type="OrthoDB" id="9781544at2"/>
<dbReference type="GO" id="GO:0008893">
    <property type="term" value="F:guanosine-3',5'-bis(diphosphate) 3'-diphosphatase activity"/>
    <property type="evidence" value="ECO:0007669"/>
    <property type="project" value="TreeGrafter"/>
</dbReference>
<protein>
    <submittedName>
        <fullName evidence="1">HD domain-containing protein</fullName>
    </submittedName>
</protein>
<dbReference type="SUPFAM" id="SSF109604">
    <property type="entry name" value="HD-domain/PDEase-like"/>
    <property type="match status" value="1"/>
</dbReference>
<gene>
    <name evidence="1" type="ORF">EDX97_04025</name>
</gene>
<dbReference type="Gene3D" id="1.10.3210.10">
    <property type="entry name" value="Hypothetical protein af1432"/>
    <property type="match status" value="1"/>
</dbReference>
<dbReference type="PANTHER" id="PTHR46246">
    <property type="entry name" value="GUANOSINE-3',5'-BIS(DIPHOSPHATE) 3'-PYROPHOSPHOHYDROLASE MESH1"/>
    <property type="match status" value="1"/>
</dbReference>
<proteinExistence type="predicted"/>
<keyword evidence="2" id="KW-1185">Reference proteome</keyword>
<name>A0A3N0I4A8_9FIRM</name>
<comment type="caution">
    <text evidence="1">The sequence shown here is derived from an EMBL/GenBank/DDBJ whole genome shotgun (WGS) entry which is preliminary data.</text>
</comment>
<sequence length="148" mass="17114">MIYTELTRKALMVAYKAHKDQLDKAGKPYIFHSYHLAEQMNDEYTCCTALLHDTVEDANVTIEAIRKMFPREVADAVELLTHDKHVPYMSYVKNLKSNPIAKKVKLADLKHNMDVSRFRGVSLTSQEKEAIRHRIATKYQPASDYLSR</sequence>
<dbReference type="PANTHER" id="PTHR46246:SF1">
    <property type="entry name" value="GUANOSINE-3',5'-BIS(DIPHOSPHATE) 3'-PYROPHOSPHOHYDROLASE MESH1"/>
    <property type="match status" value="1"/>
</dbReference>
<organism evidence="1 2">
    <name type="scientific">Absicoccus porci</name>
    <dbReference type="NCBI Taxonomy" id="2486576"/>
    <lineage>
        <taxon>Bacteria</taxon>
        <taxon>Bacillati</taxon>
        <taxon>Bacillota</taxon>
        <taxon>Erysipelotrichia</taxon>
        <taxon>Erysipelotrichales</taxon>
        <taxon>Erysipelotrichaceae</taxon>
        <taxon>Absicoccus</taxon>
    </lineage>
</organism>
<reference evidence="1 2" key="1">
    <citation type="submission" date="2018-11" db="EMBL/GenBank/DDBJ databases">
        <title>Clostridium sp. nov., a member of the family Erysipelotrichaceae isolated from pig faeces.</title>
        <authorList>
            <person name="Chang Y.-H."/>
        </authorList>
    </citation>
    <scope>NUCLEOTIDE SEQUENCE [LARGE SCALE GENOMIC DNA]</scope>
    <source>
        <strain evidence="1 2">YH-panp20</strain>
    </source>
</reference>
<dbReference type="Pfam" id="PF13328">
    <property type="entry name" value="HD_4"/>
    <property type="match status" value="1"/>
</dbReference>